<dbReference type="GO" id="GO:0046487">
    <property type="term" value="P:glyoxylate metabolic process"/>
    <property type="evidence" value="ECO:0007669"/>
    <property type="project" value="TreeGrafter"/>
</dbReference>
<comment type="catalytic activity">
    <reaction evidence="1 7">
        <text>3-hydroxypyruvate = 2-hydroxy-3-oxopropanoate</text>
        <dbReference type="Rhea" id="RHEA:11952"/>
        <dbReference type="ChEBI" id="CHEBI:17180"/>
        <dbReference type="ChEBI" id="CHEBI:57978"/>
        <dbReference type="EC" id="5.3.1.22"/>
    </reaction>
</comment>
<dbReference type="GeneID" id="117370269"/>
<protein>
    <recommendedName>
        <fullName evidence="5 7">Putative hydroxypyruvate isomerase</fullName>
        <ecNumber evidence="4 7">5.3.1.22</ecNumber>
    </recommendedName>
</protein>
<feature type="active site" description="Proton donor/acceptor" evidence="8">
    <location>
        <position position="249"/>
    </location>
</feature>
<dbReference type="InterPro" id="IPR013022">
    <property type="entry name" value="Xyl_isomerase-like_TIM-brl"/>
</dbReference>
<evidence type="ECO:0000256" key="2">
    <source>
        <dbReference type="ARBA" id="ARBA00002968"/>
    </source>
</evidence>
<dbReference type="EC" id="5.3.1.22" evidence="4 7"/>
<evidence type="ECO:0000256" key="4">
    <source>
        <dbReference type="ARBA" id="ARBA00012570"/>
    </source>
</evidence>
<evidence type="ECO:0000256" key="5">
    <source>
        <dbReference type="ARBA" id="ARBA00017985"/>
    </source>
</evidence>
<evidence type="ECO:0000259" key="9">
    <source>
        <dbReference type="Pfam" id="PF01261"/>
    </source>
</evidence>
<sequence>MPQLQFSANLTWLFTELPEISQRMYAAAAAGFRAVEAAWPYEEDLQELKRAREATGVELVLINTPPGNLRAGDLGLGAVPGREQEFRQGLERAIEYAQGLQCKRIHLMAGRVPLGSNRAEVAQEMESIFIQNLQYAADLLSKKGITGLIEPINTRITDPAYFLDSPHHAVAILERVGKPNLKLQMDVFHWQIMDGNLTQNIIRYFPHIGHVQIAQVPERNEPDTPGELNYSYLWDVLERQHYQGFVGCEYRPLGGTTAGLGWLRQYWTRREAQED</sequence>
<keyword evidence="6 7" id="KW-0413">Isomerase</keyword>
<dbReference type="InterPro" id="IPR036237">
    <property type="entry name" value="Xyl_isomerase-like_sf"/>
</dbReference>
<proteinExistence type="inferred from homology"/>
<dbReference type="SUPFAM" id="SSF51658">
    <property type="entry name" value="Xylose isomerase-like"/>
    <property type="match status" value="1"/>
</dbReference>
<dbReference type="STRING" id="409849.ENSPMGP00000022086"/>
<name>A0A3B4B0F1_9GOBI</name>
<dbReference type="RefSeq" id="XP_033821553.1">
    <property type="nucleotide sequence ID" value="XM_033965662.2"/>
</dbReference>
<dbReference type="PANTHER" id="PTHR43489">
    <property type="entry name" value="ISOMERASE"/>
    <property type="match status" value="1"/>
</dbReference>
<evidence type="ECO:0000313" key="10">
    <source>
        <dbReference type="Ensembl" id="ENSPMGP00000022086.1"/>
    </source>
</evidence>
<reference evidence="10" key="2">
    <citation type="submission" date="2025-09" db="UniProtKB">
        <authorList>
            <consortium name="Ensembl"/>
        </authorList>
    </citation>
    <scope>IDENTIFICATION</scope>
</reference>
<evidence type="ECO:0000256" key="3">
    <source>
        <dbReference type="ARBA" id="ARBA00005962"/>
    </source>
</evidence>
<dbReference type="Pfam" id="PF01261">
    <property type="entry name" value="AP_endonuc_2"/>
    <property type="match status" value="1"/>
</dbReference>
<reference evidence="10" key="1">
    <citation type="submission" date="2025-08" db="UniProtKB">
        <authorList>
            <consortium name="Ensembl"/>
        </authorList>
    </citation>
    <scope>IDENTIFICATION</scope>
</reference>
<dbReference type="GO" id="GO:0008903">
    <property type="term" value="F:hydroxypyruvate isomerase activity"/>
    <property type="evidence" value="ECO:0007669"/>
    <property type="project" value="UniProtKB-EC"/>
</dbReference>
<comment type="similarity">
    <text evidence="3 7">Belongs to the hyi family.</text>
</comment>
<dbReference type="PIRSF" id="PIRSF006241">
    <property type="entry name" value="HyI"/>
    <property type="match status" value="1"/>
</dbReference>
<dbReference type="Gene3D" id="3.20.20.150">
    <property type="entry name" value="Divalent-metal-dependent TIM barrel enzymes"/>
    <property type="match status" value="1"/>
</dbReference>
<dbReference type="AlphaFoldDB" id="A0A3B4B0F1"/>
<evidence type="ECO:0000256" key="1">
    <source>
        <dbReference type="ARBA" id="ARBA00000476"/>
    </source>
</evidence>
<dbReference type="FunFam" id="3.20.20.150:FF:000026">
    <property type="entry name" value="Putative hydroxypyruvate isomerase"/>
    <property type="match status" value="1"/>
</dbReference>
<dbReference type="InterPro" id="IPR026040">
    <property type="entry name" value="HyI-like"/>
</dbReference>
<comment type="function">
    <text evidence="2 7">Catalyzes the reversible isomerization between hydroxypyruvate and 2-hydroxy-3-oxopropanoate (also termed tartronate semialdehyde).</text>
</comment>
<evidence type="ECO:0000256" key="6">
    <source>
        <dbReference type="ARBA" id="ARBA00023235"/>
    </source>
</evidence>
<dbReference type="InterPro" id="IPR050417">
    <property type="entry name" value="Sugar_Epim/Isomerase"/>
</dbReference>
<dbReference type="OrthoDB" id="4214675at2759"/>
<evidence type="ECO:0000256" key="7">
    <source>
        <dbReference type="PIRNR" id="PIRNR006241"/>
    </source>
</evidence>
<evidence type="ECO:0000313" key="11">
    <source>
        <dbReference type="Proteomes" id="UP000261520"/>
    </source>
</evidence>
<feature type="domain" description="Xylose isomerase-like TIM barrel" evidence="9">
    <location>
        <begin position="26"/>
        <end position="265"/>
    </location>
</feature>
<dbReference type="Ensembl" id="ENSPMGT00000023525.1">
    <property type="protein sequence ID" value="ENSPMGP00000022086.1"/>
    <property type="gene ID" value="ENSPMGG00000017879.1"/>
</dbReference>
<organism evidence="10 11">
    <name type="scientific">Periophthalmus magnuspinnatus</name>
    <dbReference type="NCBI Taxonomy" id="409849"/>
    <lineage>
        <taxon>Eukaryota</taxon>
        <taxon>Metazoa</taxon>
        <taxon>Chordata</taxon>
        <taxon>Craniata</taxon>
        <taxon>Vertebrata</taxon>
        <taxon>Euteleostomi</taxon>
        <taxon>Actinopterygii</taxon>
        <taxon>Neopterygii</taxon>
        <taxon>Teleostei</taxon>
        <taxon>Neoteleostei</taxon>
        <taxon>Acanthomorphata</taxon>
        <taxon>Gobiaria</taxon>
        <taxon>Gobiiformes</taxon>
        <taxon>Gobioidei</taxon>
        <taxon>Gobiidae</taxon>
        <taxon>Oxudercinae</taxon>
        <taxon>Periophthalmus</taxon>
    </lineage>
</organism>
<dbReference type="Proteomes" id="UP000261520">
    <property type="component" value="Unplaced"/>
</dbReference>
<accession>A0A3B4B0F1</accession>
<dbReference type="CTD" id="81888"/>
<feature type="active site" description="Proton donor/acceptor" evidence="8">
    <location>
        <position position="150"/>
    </location>
</feature>
<keyword evidence="11" id="KW-1185">Reference proteome</keyword>
<dbReference type="PANTHER" id="PTHR43489:SF6">
    <property type="entry name" value="HYDROXYPYRUVATE ISOMERASE-RELATED"/>
    <property type="match status" value="1"/>
</dbReference>
<evidence type="ECO:0000256" key="8">
    <source>
        <dbReference type="PIRSR" id="PIRSR006241-50"/>
    </source>
</evidence>